<organism evidence="2 3">
    <name type="scientific">Neolewinella agarilytica</name>
    <dbReference type="NCBI Taxonomy" id="478744"/>
    <lineage>
        <taxon>Bacteria</taxon>
        <taxon>Pseudomonadati</taxon>
        <taxon>Bacteroidota</taxon>
        <taxon>Saprospiria</taxon>
        <taxon>Saprospirales</taxon>
        <taxon>Lewinellaceae</taxon>
        <taxon>Neolewinella</taxon>
    </lineage>
</organism>
<keyword evidence="3" id="KW-1185">Reference proteome</keyword>
<evidence type="ECO:0000313" key="2">
    <source>
        <dbReference type="EMBL" id="SER03522.1"/>
    </source>
</evidence>
<feature type="chain" id="PRO_5011559958" evidence="1">
    <location>
        <begin position="21"/>
        <end position="255"/>
    </location>
</feature>
<feature type="signal peptide" evidence="1">
    <location>
        <begin position="1"/>
        <end position="20"/>
    </location>
</feature>
<proteinExistence type="predicted"/>
<dbReference type="OrthoDB" id="1492245at2"/>
<dbReference type="AlphaFoldDB" id="A0A1H9KWG5"/>
<keyword evidence="1" id="KW-0732">Signal</keyword>
<dbReference type="EMBL" id="FOFB01000022">
    <property type="protein sequence ID" value="SER03522.1"/>
    <property type="molecule type" value="Genomic_DNA"/>
</dbReference>
<evidence type="ECO:0000256" key="1">
    <source>
        <dbReference type="SAM" id="SignalP"/>
    </source>
</evidence>
<gene>
    <name evidence="2" type="ORF">SAMN05444359_12222</name>
</gene>
<name>A0A1H9KWG5_9BACT</name>
<accession>A0A1H9KWG5</accession>
<dbReference type="Proteomes" id="UP000199021">
    <property type="component" value="Unassembled WGS sequence"/>
</dbReference>
<dbReference type="InParanoid" id="A0A1H9KWG5"/>
<dbReference type="RefSeq" id="WP_090171137.1">
    <property type="nucleotide sequence ID" value="NZ_FOFB01000022.1"/>
</dbReference>
<sequence length="255" mass="29403">MSYSHSITSLFLLLLLPALMTNCSEDQIVEMENLERDLMLTWIALEREDEPQIAAFNDATQKDWQLMSQQYRQLRMSPAVRQSAGRINLWMVNLKNAVRHNQPKRAMMAVSLMQNELRTLRPQMGINHPADRLYDFYYQWQDVVAASNDPMMCLLDWNEYEERYELAAKSWTEYVAARPRFSDTLFPGYGRNAIDAEEAAVAMTGSLRQFGLILEQADHTLAAEPSRMIDDLFFDYLAVVTDYPVELTAASLSPL</sequence>
<reference evidence="3" key="1">
    <citation type="submission" date="2016-10" db="EMBL/GenBank/DDBJ databases">
        <authorList>
            <person name="Varghese N."/>
            <person name="Submissions S."/>
        </authorList>
    </citation>
    <scope>NUCLEOTIDE SEQUENCE [LARGE SCALE GENOMIC DNA]</scope>
    <source>
        <strain evidence="3">DSM 24740</strain>
    </source>
</reference>
<protein>
    <submittedName>
        <fullName evidence="2">Uncharacterized protein</fullName>
    </submittedName>
</protein>
<dbReference type="STRING" id="478744.SAMN05444359_12222"/>
<evidence type="ECO:0000313" key="3">
    <source>
        <dbReference type="Proteomes" id="UP000199021"/>
    </source>
</evidence>